<name>A0A1H9D759_9HYPH</name>
<dbReference type="Proteomes" id="UP000199647">
    <property type="component" value="Unassembled WGS sequence"/>
</dbReference>
<feature type="region of interest" description="Disordered" evidence="1">
    <location>
        <begin position="17"/>
        <end position="60"/>
    </location>
</feature>
<reference evidence="2 3" key="1">
    <citation type="submission" date="2016-10" db="EMBL/GenBank/DDBJ databases">
        <authorList>
            <person name="de Groot N.N."/>
        </authorList>
    </citation>
    <scope>NUCLEOTIDE SEQUENCE [LARGE SCALE GENOMIC DNA]</scope>
    <source>
        <strain evidence="2 3">A52C2</strain>
    </source>
</reference>
<feature type="region of interest" description="Disordered" evidence="1">
    <location>
        <begin position="141"/>
        <end position="180"/>
    </location>
</feature>
<dbReference type="AlphaFoldDB" id="A0A1H9D759"/>
<accession>A0A1H9D759</accession>
<proteinExistence type="predicted"/>
<evidence type="ECO:0000313" key="3">
    <source>
        <dbReference type="Proteomes" id="UP000199647"/>
    </source>
</evidence>
<organism evidence="2 3">
    <name type="scientific">Faunimonas pinastri</name>
    <dbReference type="NCBI Taxonomy" id="1855383"/>
    <lineage>
        <taxon>Bacteria</taxon>
        <taxon>Pseudomonadati</taxon>
        <taxon>Pseudomonadota</taxon>
        <taxon>Alphaproteobacteria</taxon>
        <taxon>Hyphomicrobiales</taxon>
        <taxon>Afifellaceae</taxon>
        <taxon>Faunimonas</taxon>
    </lineage>
</organism>
<evidence type="ECO:0000256" key="1">
    <source>
        <dbReference type="SAM" id="MobiDB-lite"/>
    </source>
</evidence>
<protein>
    <submittedName>
        <fullName evidence="2">Uncharacterized protein</fullName>
    </submittedName>
</protein>
<sequence length="203" mass="22701">MVSSGPDTIDLAFQARHSVRKSREGKRGQRRLSSLMQRAIHPSESPGPSTRSRSIPDILPPPRRICRSATCRRDVACSCRIRLLRTVFHASSSQERIPMGSHSSQPIWRRSIRSIRGYEFISKACAINARLPSVARPVGFSPRPDHGHEEPQWASSPWKLKKRMTGQRPPVPPCDRHANSAPVAAAAIKSARALRPRILRSRS</sequence>
<dbReference type="EMBL" id="FOFG01000002">
    <property type="protein sequence ID" value="SEQ09211.1"/>
    <property type="molecule type" value="Genomic_DNA"/>
</dbReference>
<evidence type="ECO:0000313" key="2">
    <source>
        <dbReference type="EMBL" id="SEQ09211.1"/>
    </source>
</evidence>
<keyword evidence="3" id="KW-1185">Reference proteome</keyword>
<gene>
    <name evidence="2" type="ORF">SAMN05216548_102369</name>
</gene>